<dbReference type="Proteomes" id="UP000007383">
    <property type="component" value="Chromosome"/>
</dbReference>
<name>H9UFQ7_SPIAZ</name>
<feature type="binding site" evidence="7">
    <location>
        <position position="85"/>
    </location>
    <ligand>
        <name>Mg(2+)</name>
        <dbReference type="ChEBI" id="CHEBI:18420"/>
        <label>1</label>
        <note>catalytic</note>
    </ligand>
</feature>
<accession>H9UFQ7</accession>
<evidence type="ECO:0000256" key="1">
    <source>
        <dbReference type="ARBA" id="ARBA00001033"/>
    </source>
</evidence>
<sequence>MAVDAAIPTVVSPGRKAYISRMREHMEAIVREAGTIALKYHGGLTKTDIDFKSEADLVTRADREVEDFIASQLRAAYPWVHFVGEETAAEMDYRSGEAFVLDPIDGTTNYVHGLPYFAISLAYLRDGVPQAAVVYAPALDALYSAESGQGALLNNEPIRASQNDDPGHSLAVTGFVNLRSRVQPDNLAAFGHVAYQVRSVLRLGSAAVDLCYVADGKMDFFWEHGLNVWDVAAGALIVQEAGGVVTGMDGGPDYLSGRCGILAGGPNIHGRAVRLLKEAENA</sequence>
<evidence type="ECO:0000256" key="3">
    <source>
        <dbReference type="ARBA" id="ARBA00009759"/>
    </source>
</evidence>
<dbReference type="GO" id="GO:0046854">
    <property type="term" value="P:phosphatidylinositol phosphate biosynthetic process"/>
    <property type="evidence" value="ECO:0007669"/>
    <property type="project" value="InterPro"/>
</dbReference>
<dbReference type="STRING" id="889378.Spiaf_0242"/>
<keyword evidence="4 7" id="KW-0479">Metal-binding</keyword>
<keyword evidence="10" id="KW-1185">Reference proteome</keyword>
<feature type="binding site" evidence="7">
    <location>
        <position position="105"/>
    </location>
    <ligand>
        <name>Mg(2+)</name>
        <dbReference type="ChEBI" id="CHEBI:18420"/>
        <label>1</label>
        <note>catalytic</note>
    </ligand>
</feature>
<evidence type="ECO:0000256" key="2">
    <source>
        <dbReference type="ARBA" id="ARBA00001946"/>
    </source>
</evidence>
<evidence type="ECO:0000256" key="7">
    <source>
        <dbReference type="PIRSR" id="PIRSR600760-2"/>
    </source>
</evidence>
<dbReference type="Pfam" id="PF00459">
    <property type="entry name" value="Inositol_P"/>
    <property type="match status" value="1"/>
</dbReference>
<dbReference type="Gene3D" id="3.40.190.80">
    <property type="match status" value="1"/>
</dbReference>
<dbReference type="PRINTS" id="PR00377">
    <property type="entry name" value="IMPHPHTASES"/>
</dbReference>
<protein>
    <recommendedName>
        <fullName evidence="8">Inositol-1-monophosphatase</fullName>
        <ecNumber evidence="8">3.1.3.25</ecNumber>
    </recommendedName>
</protein>
<evidence type="ECO:0000256" key="5">
    <source>
        <dbReference type="ARBA" id="ARBA00022801"/>
    </source>
</evidence>
<dbReference type="InterPro" id="IPR000760">
    <property type="entry name" value="Inositol_monophosphatase-like"/>
</dbReference>
<evidence type="ECO:0000313" key="10">
    <source>
        <dbReference type="Proteomes" id="UP000007383"/>
    </source>
</evidence>
<dbReference type="SUPFAM" id="SSF56655">
    <property type="entry name" value="Carbohydrate phosphatase"/>
    <property type="match status" value="1"/>
</dbReference>
<dbReference type="PROSITE" id="PS00629">
    <property type="entry name" value="IMP_1"/>
    <property type="match status" value="1"/>
</dbReference>
<dbReference type="InterPro" id="IPR033942">
    <property type="entry name" value="IMPase"/>
</dbReference>
<evidence type="ECO:0000256" key="4">
    <source>
        <dbReference type="ARBA" id="ARBA00022723"/>
    </source>
</evidence>
<feature type="binding site" evidence="7">
    <location>
        <position position="230"/>
    </location>
    <ligand>
        <name>Mg(2+)</name>
        <dbReference type="ChEBI" id="CHEBI:18420"/>
        <label>1</label>
        <note>catalytic</note>
    </ligand>
</feature>
<dbReference type="eggNOG" id="COG0483">
    <property type="taxonomic scope" value="Bacteria"/>
</dbReference>
<dbReference type="Gene3D" id="3.30.540.10">
    <property type="entry name" value="Fructose-1,6-Bisphosphatase, subunit A, domain 1"/>
    <property type="match status" value="1"/>
</dbReference>
<dbReference type="CDD" id="cd01639">
    <property type="entry name" value="IMPase"/>
    <property type="match status" value="1"/>
</dbReference>
<dbReference type="OrthoDB" id="9772456at2"/>
<dbReference type="EC" id="3.1.3.25" evidence="8"/>
<evidence type="ECO:0000313" key="9">
    <source>
        <dbReference type="EMBL" id="AFG36350.1"/>
    </source>
</evidence>
<feature type="binding site" evidence="7">
    <location>
        <position position="104"/>
    </location>
    <ligand>
        <name>Mg(2+)</name>
        <dbReference type="ChEBI" id="CHEBI:18420"/>
        <label>1</label>
        <note>catalytic</note>
    </ligand>
</feature>
<dbReference type="PROSITE" id="PS00630">
    <property type="entry name" value="IMP_2"/>
    <property type="match status" value="1"/>
</dbReference>
<dbReference type="PANTHER" id="PTHR20854:SF4">
    <property type="entry name" value="INOSITOL-1-MONOPHOSPHATASE-RELATED"/>
    <property type="match status" value="1"/>
</dbReference>
<dbReference type="AlphaFoldDB" id="H9UFQ7"/>
<dbReference type="InterPro" id="IPR020550">
    <property type="entry name" value="Inositol_monophosphatase_CS"/>
</dbReference>
<comment type="catalytic activity">
    <reaction evidence="1 8">
        <text>a myo-inositol phosphate + H2O = myo-inositol + phosphate</text>
        <dbReference type="Rhea" id="RHEA:24056"/>
        <dbReference type="ChEBI" id="CHEBI:15377"/>
        <dbReference type="ChEBI" id="CHEBI:17268"/>
        <dbReference type="ChEBI" id="CHEBI:43474"/>
        <dbReference type="ChEBI" id="CHEBI:84139"/>
        <dbReference type="EC" id="3.1.3.25"/>
    </reaction>
</comment>
<evidence type="ECO:0000256" key="6">
    <source>
        <dbReference type="ARBA" id="ARBA00022842"/>
    </source>
</evidence>
<feature type="binding site" evidence="7">
    <location>
        <position position="102"/>
    </location>
    <ligand>
        <name>Mg(2+)</name>
        <dbReference type="ChEBI" id="CHEBI:18420"/>
        <label>1</label>
        <note>catalytic</note>
    </ligand>
</feature>
<dbReference type="GO" id="GO:0008934">
    <property type="term" value="F:inositol monophosphate 1-phosphatase activity"/>
    <property type="evidence" value="ECO:0007669"/>
    <property type="project" value="InterPro"/>
</dbReference>
<dbReference type="EMBL" id="CP003282">
    <property type="protein sequence ID" value="AFG36350.1"/>
    <property type="molecule type" value="Genomic_DNA"/>
</dbReference>
<dbReference type="PANTHER" id="PTHR20854">
    <property type="entry name" value="INOSITOL MONOPHOSPHATASE"/>
    <property type="match status" value="1"/>
</dbReference>
<comment type="cofactor">
    <cofactor evidence="2 7 8">
        <name>Mg(2+)</name>
        <dbReference type="ChEBI" id="CHEBI:18420"/>
    </cofactor>
</comment>
<dbReference type="FunFam" id="3.30.540.10:FF:000003">
    <property type="entry name" value="Inositol-1-monophosphatase"/>
    <property type="match status" value="1"/>
</dbReference>
<proteinExistence type="inferred from homology"/>
<dbReference type="KEGG" id="sfc:Spiaf_0242"/>
<evidence type="ECO:0000256" key="8">
    <source>
        <dbReference type="RuleBase" id="RU364068"/>
    </source>
</evidence>
<keyword evidence="6 7" id="KW-0460">Magnesium</keyword>
<reference evidence="10" key="1">
    <citation type="journal article" date="2013" name="Stand. Genomic Sci.">
        <title>Complete genome sequence of the halophilic bacterium Spirochaeta africana type strain (Z-7692(T)) from the alkaline Lake Magadi in the East African Rift.</title>
        <authorList>
            <person name="Liolos K."/>
            <person name="Abt B."/>
            <person name="Scheuner C."/>
            <person name="Teshima H."/>
            <person name="Held B."/>
            <person name="Lapidus A."/>
            <person name="Nolan M."/>
            <person name="Lucas S."/>
            <person name="Deshpande S."/>
            <person name="Cheng J.F."/>
            <person name="Tapia R."/>
            <person name="Goodwin L.A."/>
            <person name="Pitluck S."/>
            <person name="Pagani I."/>
            <person name="Ivanova N."/>
            <person name="Mavromatis K."/>
            <person name="Mikhailova N."/>
            <person name="Huntemann M."/>
            <person name="Pati A."/>
            <person name="Chen A."/>
            <person name="Palaniappan K."/>
            <person name="Land M."/>
            <person name="Rohde M."/>
            <person name="Tindall B.J."/>
            <person name="Detter J.C."/>
            <person name="Goker M."/>
            <person name="Bristow J."/>
            <person name="Eisen J.A."/>
            <person name="Markowitz V."/>
            <person name="Hugenholtz P."/>
            <person name="Woyke T."/>
            <person name="Klenk H.P."/>
            <person name="Kyrpides N.C."/>
        </authorList>
    </citation>
    <scope>NUCLEOTIDE SEQUENCE</scope>
    <source>
        <strain evidence="10">ATCC 700263 / DSM 8902 / Z-7692</strain>
    </source>
</reference>
<dbReference type="GO" id="GO:0046872">
    <property type="term" value="F:metal ion binding"/>
    <property type="evidence" value="ECO:0007669"/>
    <property type="project" value="UniProtKB-KW"/>
</dbReference>
<keyword evidence="5 8" id="KW-0378">Hydrolase</keyword>
<dbReference type="GO" id="GO:0007165">
    <property type="term" value="P:signal transduction"/>
    <property type="evidence" value="ECO:0007669"/>
    <property type="project" value="TreeGrafter"/>
</dbReference>
<dbReference type="PATRIC" id="fig|889378.3.peg.244"/>
<comment type="similarity">
    <text evidence="3 8">Belongs to the inositol monophosphatase superfamily.</text>
</comment>
<dbReference type="GO" id="GO:0006020">
    <property type="term" value="P:inositol metabolic process"/>
    <property type="evidence" value="ECO:0007669"/>
    <property type="project" value="TreeGrafter"/>
</dbReference>
<dbReference type="InterPro" id="IPR020583">
    <property type="entry name" value="Inositol_monoP_metal-BS"/>
</dbReference>
<gene>
    <name evidence="9" type="ordered locus">Spiaf_0242</name>
</gene>
<organism evidence="9 10">
    <name type="scientific">Spirochaeta africana (strain ATCC 700263 / DSM 8902 / Z-7692)</name>
    <dbReference type="NCBI Taxonomy" id="889378"/>
    <lineage>
        <taxon>Bacteria</taxon>
        <taxon>Pseudomonadati</taxon>
        <taxon>Spirochaetota</taxon>
        <taxon>Spirochaetia</taxon>
        <taxon>Spirochaetales</taxon>
        <taxon>Spirochaetaceae</taxon>
        <taxon>Spirochaeta</taxon>
    </lineage>
</organism>
<dbReference type="HOGENOM" id="CLU_044118_0_2_12"/>